<dbReference type="InterPro" id="IPR005119">
    <property type="entry name" value="LysR_subst-bd"/>
</dbReference>
<dbReference type="CDD" id="cd05466">
    <property type="entry name" value="PBP2_LTTR_substrate"/>
    <property type="match status" value="1"/>
</dbReference>
<dbReference type="EMBL" id="NIWU01000013">
    <property type="protein sequence ID" value="OXR27773.1"/>
    <property type="molecule type" value="Genomic_DNA"/>
</dbReference>
<dbReference type="RefSeq" id="WP_020800286.1">
    <property type="nucleotide sequence ID" value="NZ_LT629767.1"/>
</dbReference>
<gene>
    <name evidence="7" type="ORF">PSUM_30695</name>
</gene>
<keyword evidence="5" id="KW-0804">Transcription</keyword>
<dbReference type="Gene3D" id="1.10.10.10">
    <property type="entry name" value="Winged helix-like DNA-binding domain superfamily/Winged helix DNA-binding domain"/>
    <property type="match status" value="1"/>
</dbReference>
<comment type="similarity">
    <text evidence="1">Belongs to the LysR transcriptional regulatory family.</text>
</comment>
<dbReference type="SUPFAM" id="SSF53850">
    <property type="entry name" value="Periplasmic binding protein-like II"/>
    <property type="match status" value="1"/>
</dbReference>
<organism evidence="7 8">
    <name type="scientific">Pseudomonas umsongensis</name>
    <dbReference type="NCBI Taxonomy" id="198618"/>
    <lineage>
        <taxon>Bacteria</taxon>
        <taxon>Pseudomonadati</taxon>
        <taxon>Pseudomonadota</taxon>
        <taxon>Gammaproteobacteria</taxon>
        <taxon>Pseudomonadales</taxon>
        <taxon>Pseudomonadaceae</taxon>
        <taxon>Pseudomonas</taxon>
    </lineage>
</organism>
<dbReference type="InterPro" id="IPR000847">
    <property type="entry name" value="LysR_HTH_N"/>
</dbReference>
<evidence type="ECO:0000256" key="2">
    <source>
        <dbReference type="ARBA" id="ARBA00023015"/>
    </source>
</evidence>
<dbReference type="PANTHER" id="PTHR30293">
    <property type="entry name" value="TRANSCRIPTIONAL REGULATORY PROTEIN NAC-RELATED"/>
    <property type="match status" value="1"/>
</dbReference>
<dbReference type="PRINTS" id="PR00039">
    <property type="entry name" value="HTHLYSR"/>
</dbReference>
<dbReference type="SUPFAM" id="SSF46785">
    <property type="entry name" value="Winged helix' DNA-binding domain"/>
    <property type="match status" value="1"/>
</dbReference>
<dbReference type="Pfam" id="PF03466">
    <property type="entry name" value="LysR_substrate"/>
    <property type="match status" value="1"/>
</dbReference>
<dbReference type="PANTHER" id="PTHR30293:SF0">
    <property type="entry name" value="NITROGEN ASSIMILATION REGULATORY PROTEIN NAC"/>
    <property type="match status" value="1"/>
</dbReference>
<evidence type="ECO:0000256" key="1">
    <source>
        <dbReference type="ARBA" id="ARBA00009437"/>
    </source>
</evidence>
<name>A0ABX4DMI4_9PSED</name>
<sequence length="318" mass="34934">MELRHLKYFTCLYEEGSVTRAAQRLNIVQPALSMQIARLEEELGQTLFERSSKGMAPTEAGDQAYRLFMPILGQLLAARQTLIDRSGQIGGRISAGLIASAANNALASTLAHFVEHHQQVELCVTSGYSQELIAKVLTGMLDFAVINQSFQYEHLIGHDIFDEELLVATGAANRLSGALPLPLTSLAGFKLVLPSRRHGLRRVIDQHLAAQGVEVTPQLEVDDLAVIEDFLRRSDWVSVLPATVLHRGLHEGALRAYPLAAPGISRRMVCVHDARRPLTPAAMLFIEMIGKTMTTALDTIHFYKEGPIEEGDHGRSGK</sequence>
<accession>A0ABX4DMI4</accession>
<dbReference type="Pfam" id="PF00126">
    <property type="entry name" value="HTH_1"/>
    <property type="match status" value="1"/>
</dbReference>
<keyword evidence="8" id="KW-1185">Reference proteome</keyword>
<feature type="domain" description="HTH lysR-type" evidence="6">
    <location>
        <begin position="1"/>
        <end position="58"/>
    </location>
</feature>
<proteinExistence type="inferred from homology"/>
<comment type="caution">
    <text evidence="7">The sequence shown here is derived from an EMBL/GenBank/DDBJ whole genome shotgun (WGS) entry which is preliminary data.</text>
</comment>
<dbReference type="InterPro" id="IPR036388">
    <property type="entry name" value="WH-like_DNA-bd_sf"/>
</dbReference>
<evidence type="ECO:0000313" key="8">
    <source>
        <dbReference type="Proteomes" id="UP000215455"/>
    </source>
</evidence>
<evidence type="ECO:0000256" key="4">
    <source>
        <dbReference type="ARBA" id="ARBA00023159"/>
    </source>
</evidence>
<dbReference type="PROSITE" id="PS50931">
    <property type="entry name" value="HTH_LYSR"/>
    <property type="match status" value="1"/>
</dbReference>
<evidence type="ECO:0000259" key="6">
    <source>
        <dbReference type="PROSITE" id="PS50931"/>
    </source>
</evidence>
<dbReference type="Gene3D" id="3.40.190.290">
    <property type="match status" value="1"/>
</dbReference>
<reference evidence="7 8" key="1">
    <citation type="submission" date="2017-06" db="EMBL/GenBank/DDBJ databases">
        <authorList>
            <person name="Furmanczyk E.M."/>
        </authorList>
    </citation>
    <scope>NUCLEOTIDE SEQUENCE [LARGE SCALE GENOMIC DNA]</scope>
    <source>
        <strain evidence="7 8">DSM 16611</strain>
    </source>
</reference>
<keyword evidence="2" id="KW-0805">Transcription regulation</keyword>
<dbReference type="InterPro" id="IPR036390">
    <property type="entry name" value="WH_DNA-bd_sf"/>
</dbReference>
<keyword evidence="3" id="KW-0238">DNA-binding</keyword>
<evidence type="ECO:0000256" key="3">
    <source>
        <dbReference type="ARBA" id="ARBA00023125"/>
    </source>
</evidence>
<keyword evidence="4" id="KW-0010">Activator</keyword>
<evidence type="ECO:0000256" key="5">
    <source>
        <dbReference type="ARBA" id="ARBA00023163"/>
    </source>
</evidence>
<protein>
    <submittedName>
        <fullName evidence="7">LysR family transcriptional regulator</fullName>
    </submittedName>
</protein>
<dbReference type="Proteomes" id="UP000215455">
    <property type="component" value="Unassembled WGS sequence"/>
</dbReference>
<evidence type="ECO:0000313" key="7">
    <source>
        <dbReference type="EMBL" id="OXR27773.1"/>
    </source>
</evidence>